<organism evidence="15 16">
    <name type="scientific">Rhipicephalus microplus</name>
    <name type="common">Cattle tick</name>
    <name type="synonym">Boophilus microplus</name>
    <dbReference type="NCBI Taxonomy" id="6941"/>
    <lineage>
        <taxon>Eukaryota</taxon>
        <taxon>Metazoa</taxon>
        <taxon>Ecdysozoa</taxon>
        <taxon>Arthropoda</taxon>
        <taxon>Chelicerata</taxon>
        <taxon>Arachnida</taxon>
        <taxon>Acari</taxon>
        <taxon>Parasitiformes</taxon>
        <taxon>Ixodida</taxon>
        <taxon>Ixodoidea</taxon>
        <taxon>Ixodidae</taxon>
        <taxon>Rhipicephalinae</taxon>
        <taxon>Rhipicephalus</taxon>
        <taxon>Boophilus</taxon>
    </lineage>
</organism>
<dbReference type="SMART" id="SM00692">
    <property type="entry name" value="DM3"/>
    <property type="match status" value="1"/>
</dbReference>
<evidence type="ECO:0000256" key="3">
    <source>
        <dbReference type="ARBA" id="ARBA00022723"/>
    </source>
</evidence>
<proteinExistence type="inferred from homology"/>
<keyword evidence="5" id="KW-0862">Zinc</keyword>
<evidence type="ECO:0000256" key="4">
    <source>
        <dbReference type="ARBA" id="ARBA00022771"/>
    </source>
</evidence>
<dbReference type="Pfam" id="PF05485">
    <property type="entry name" value="THAP"/>
    <property type="match status" value="1"/>
</dbReference>
<keyword evidence="11" id="KW-0131">Cell cycle</keyword>
<evidence type="ECO:0000256" key="11">
    <source>
        <dbReference type="ARBA" id="ARBA00023306"/>
    </source>
</evidence>
<dbReference type="GO" id="GO:0008270">
    <property type="term" value="F:zinc ion binding"/>
    <property type="evidence" value="ECO:0007669"/>
    <property type="project" value="UniProtKB-KW"/>
</dbReference>
<dbReference type="PANTHER" id="PTHR46600:SF1">
    <property type="entry name" value="THAP DOMAIN-CONTAINING PROTEIN 1"/>
    <property type="match status" value="1"/>
</dbReference>
<dbReference type="SUPFAM" id="SSF57716">
    <property type="entry name" value="Glucocorticoid receptor-like (DNA-binding domain)"/>
    <property type="match status" value="1"/>
</dbReference>
<dbReference type="GO" id="GO:0043565">
    <property type="term" value="F:sequence-specific DNA binding"/>
    <property type="evidence" value="ECO:0007669"/>
    <property type="project" value="InterPro"/>
</dbReference>
<dbReference type="VEuPathDB" id="VectorBase:LOC119176641"/>
<evidence type="ECO:0000259" key="14">
    <source>
        <dbReference type="PROSITE" id="PS50950"/>
    </source>
</evidence>
<comment type="similarity">
    <text evidence="2">Belongs to the THAP1 family.</text>
</comment>
<dbReference type="SMART" id="SM00980">
    <property type="entry name" value="THAP"/>
    <property type="match status" value="1"/>
</dbReference>
<comment type="caution">
    <text evidence="15">The sequence shown here is derived from an EMBL/GenBank/DDBJ whole genome shotgun (WGS) entry which is preliminary data.</text>
</comment>
<keyword evidence="7" id="KW-0175">Coiled coil</keyword>
<dbReference type="InterPro" id="IPR026516">
    <property type="entry name" value="THAP1/10"/>
</dbReference>
<reference evidence="15" key="1">
    <citation type="journal article" date="2020" name="Cell">
        <title>Large-Scale Comparative Analyses of Tick Genomes Elucidate Their Genetic Diversity and Vector Capacities.</title>
        <authorList>
            <consortium name="Tick Genome and Microbiome Consortium (TIGMIC)"/>
            <person name="Jia N."/>
            <person name="Wang J."/>
            <person name="Shi W."/>
            <person name="Du L."/>
            <person name="Sun Y."/>
            <person name="Zhan W."/>
            <person name="Jiang J.F."/>
            <person name="Wang Q."/>
            <person name="Zhang B."/>
            <person name="Ji P."/>
            <person name="Bell-Sakyi L."/>
            <person name="Cui X.M."/>
            <person name="Yuan T.T."/>
            <person name="Jiang B.G."/>
            <person name="Yang W.F."/>
            <person name="Lam T.T."/>
            <person name="Chang Q.C."/>
            <person name="Ding S.J."/>
            <person name="Wang X.J."/>
            <person name="Zhu J.G."/>
            <person name="Ruan X.D."/>
            <person name="Zhao L."/>
            <person name="Wei J.T."/>
            <person name="Ye R.Z."/>
            <person name="Que T.C."/>
            <person name="Du C.H."/>
            <person name="Zhou Y.H."/>
            <person name="Cheng J.X."/>
            <person name="Dai P.F."/>
            <person name="Guo W.B."/>
            <person name="Han X.H."/>
            <person name="Huang E.J."/>
            <person name="Li L.F."/>
            <person name="Wei W."/>
            <person name="Gao Y.C."/>
            <person name="Liu J.Z."/>
            <person name="Shao H.Z."/>
            <person name="Wang X."/>
            <person name="Wang C.C."/>
            <person name="Yang T.C."/>
            <person name="Huo Q.B."/>
            <person name="Li W."/>
            <person name="Chen H.Y."/>
            <person name="Chen S.E."/>
            <person name="Zhou L.G."/>
            <person name="Ni X.B."/>
            <person name="Tian J.H."/>
            <person name="Sheng Y."/>
            <person name="Liu T."/>
            <person name="Pan Y.S."/>
            <person name="Xia L.Y."/>
            <person name="Li J."/>
            <person name="Zhao F."/>
            <person name="Cao W.C."/>
        </authorList>
    </citation>
    <scope>NUCLEOTIDE SEQUENCE</scope>
    <source>
        <strain evidence="15">Rmic-2018</strain>
    </source>
</reference>
<dbReference type="InterPro" id="IPR038441">
    <property type="entry name" value="THAP_Znf_sf"/>
</dbReference>
<keyword evidence="6" id="KW-0805">Transcription regulation</keyword>
<evidence type="ECO:0000256" key="1">
    <source>
        <dbReference type="ARBA" id="ARBA00004642"/>
    </source>
</evidence>
<feature type="region of interest" description="Disordered" evidence="13">
    <location>
        <begin position="355"/>
        <end position="375"/>
    </location>
</feature>
<keyword evidence="8 12" id="KW-0238">DNA-binding</keyword>
<protein>
    <recommendedName>
        <fullName evidence="14">THAP-type domain-containing protein</fullName>
    </recommendedName>
</protein>
<dbReference type="Proteomes" id="UP000821866">
    <property type="component" value="Chromosome 3"/>
</dbReference>
<evidence type="ECO:0000256" key="12">
    <source>
        <dbReference type="PROSITE-ProRule" id="PRU00309"/>
    </source>
</evidence>
<dbReference type="PANTHER" id="PTHR46600">
    <property type="entry name" value="THAP DOMAIN-CONTAINING"/>
    <property type="match status" value="1"/>
</dbReference>
<evidence type="ECO:0000256" key="9">
    <source>
        <dbReference type="ARBA" id="ARBA00023163"/>
    </source>
</evidence>
<comment type="subcellular location">
    <subcellularLocation>
        <location evidence="1">Nucleus</location>
        <location evidence="1">Nucleoplasm</location>
    </subcellularLocation>
</comment>
<keyword evidence="4 12" id="KW-0863">Zinc-finger</keyword>
<evidence type="ECO:0000256" key="7">
    <source>
        <dbReference type="ARBA" id="ARBA00023054"/>
    </source>
</evidence>
<keyword evidence="10" id="KW-0539">Nucleus</keyword>
<dbReference type="AlphaFoldDB" id="A0A9J6EC87"/>
<gene>
    <name evidence="15" type="ORF">HPB51_019814</name>
</gene>
<reference evidence="15" key="2">
    <citation type="submission" date="2021-09" db="EMBL/GenBank/DDBJ databases">
        <authorList>
            <person name="Jia N."/>
            <person name="Wang J."/>
            <person name="Shi W."/>
            <person name="Du L."/>
            <person name="Sun Y."/>
            <person name="Zhan W."/>
            <person name="Jiang J."/>
            <person name="Wang Q."/>
            <person name="Zhang B."/>
            <person name="Ji P."/>
            <person name="Sakyi L.B."/>
            <person name="Cui X."/>
            <person name="Yuan T."/>
            <person name="Jiang B."/>
            <person name="Yang W."/>
            <person name="Lam T.T.-Y."/>
            <person name="Chang Q."/>
            <person name="Ding S."/>
            <person name="Wang X."/>
            <person name="Zhu J."/>
            <person name="Ruan X."/>
            <person name="Zhao L."/>
            <person name="Wei J."/>
            <person name="Que T."/>
            <person name="Du C."/>
            <person name="Cheng J."/>
            <person name="Dai P."/>
            <person name="Han X."/>
            <person name="Huang E."/>
            <person name="Gao Y."/>
            <person name="Liu J."/>
            <person name="Shao H."/>
            <person name="Ye R."/>
            <person name="Li L."/>
            <person name="Wei W."/>
            <person name="Wang X."/>
            <person name="Wang C."/>
            <person name="Huo Q."/>
            <person name="Li W."/>
            <person name="Guo W."/>
            <person name="Chen H."/>
            <person name="Chen S."/>
            <person name="Zhou L."/>
            <person name="Zhou L."/>
            <person name="Ni X."/>
            <person name="Tian J."/>
            <person name="Zhou Y."/>
            <person name="Sheng Y."/>
            <person name="Liu T."/>
            <person name="Pan Y."/>
            <person name="Xia L."/>
            <person name="Li J."/>
            <person name="Zhao F."/>
            <person name="Cao W."/>
        </authorList>
    </citation>
    <scope>NUCLEOTIDE SEQUENCE</scope>
    <source>
        <strain evidence="15">Rmic-2018</strain>
        <tissue evidence="15">Larvae</tissue>
    </source>
</reference>
<evidence type="ECO:0000256" key="8">
    <source>
        <dbReference type="ARBA" id="ARBA00023125"/>
    </source>
</evidence>
<keyword evidence="16" id="KW-1185">Reference proteome</keyword>
<dbReference type="PROSITE" id="PS50950">
    <property type="entry name" value="ZF_THAP"/>
    <property type="match status" value="1"/>
</dbReference>
<evidence type="ECO:0000256" key="13">
    <source>
        <dbReference type="SAM" id="MobiDB-lite"/>
    </source>
</evidence>
<dbReference type="Gene3D" id="6.20.210.20">
    <property type="entry name" value="THAP domain"/>
    <property type="match status" value="1"/>
</dbReference>
<accession>A0A9J6EC87</accession>
<keyword evidence="3" id="KW-0479">Metal-binding</keyword>
<name>A0A9J6EC87_RHIMP</name>
<evidence type="ECO:0000313" key="15">
    <source>
        <dbReference type="EMBL" id="KAH8031685.1"/>
    </source>
</evidence>
<dbReference type="EMBL" id="JABSTU010000005">
    <property type="protein sequence ID" value="KAH8031685.1"/>
    <property type="molecule type" value="Genomic_DNA"/>
</dbReference>
<evidence type="ECO:0000256" key="5">
    <source>
        <dbReference type="ARBA" id="ARBA00022833"/>
    </source>
</evidence>
<evidence type="ECO:0000313" key="16">
    <source>
        <dbReference type="Proteomes" id="UP000821866"/>
    </source>
</evidence>
<dbReference type="GO" id="GO:0005654">
    <property type="term" value="C:nucleoplasm"/>
    <property type="evidence" value="ECO:0007669"/>
    <property type="project" value="UniProtKB-SubCell"/>
</dbReference>
<keyword evidence="9" id="KW-0804">Transcription</keyword>
<evidence type="ECO:0000256" key="2">
    <source>
        <dbReference type="ARBA" id="ARBA00006177"/>
    </source>
</evidence>
<feature type="domain" description="THAP-type" evidence="14">
    <location>
        <begin position="1"/>
        <end position="98"/>
    </location>
</feature>
<feature type="region of interest" description="Disordered" evidence="13">
    <location>
        <begin position="108"/>
        <end position="142"/>
    </location>
</feature>
<evidence type="ECO:0000256" key="6">
    <source>
        <dbReference type="ARBA" id="ARBA00023015"/>
    </source>
</evidence>
<evidence type="ECO:0000256" key="10">
    <source>
        <dbReference type="ARBA" id="ARBA00023242"/>
    </source>
</evidence>
<dbReference type="InterPro" id="IPR006612">
    <property type="entry name" value="THAP_Znf"/>
</dbReference>
<sequence>MSKRRTDSHCFAPGCRSGYPGAPKASLFAAPREDDLRRKWERNLRRDDKPLTETSAVCEHHFEPRYILREYVHVINGCEVRTPRGKPSLVPDAVPTLLPGCPAYLSVAAPKQRPERRKAAKPPEGASRKRRRPDARDEVCDGGEMEGMDFNAATMEKKQQSQQQPRQVATIQVPSGCDVVQLCKQLQEIRAQLAKARAKAQLDGTVQDKAAAKLDEVCELLKQENQDDNYNFPKVETENSVSTMTEHVAVEAVANRAACGPSVCAANETVGHIEEPNPLQLIIDGANLDVACETVSTTEDLDSDAADRQPSVIVGGTSERETCELPPQRRPLLRCRLCLAVCKYCRPGSLRMHPSSWVRKRGPLPPAPRFPKGRR</sequence>